<evidence type="ECO:0000313" key="2">
    <source>
        <dbReference type="EMBL" id="KAF0405622.1"/>
    </source>
</evidence>
<evidence type="ECO:0000256" key="1">
    <source>
        <dbReference type="SAM" id="Phobius"/>
    </source>
</evidence>
<keyword evidence="3" id="KW-1185">Reference proteome</keyword>
<reference evidence="2 3" key="1">
    <citation type="journal article" date="2019" name="Environ. Microbiol.">
        <title>At the nexus of three kingdoms: the genome of the mycorrhizal fungus Gigaspora margarita provides insights into plant, endobacterial and fungal interactions.</title>
        <authorList>
            <person name="Venice F."/>
            <person name="Ghignone S."/>
            <person name="Salvioli di Fossalunga A."/>
            <person name="Amselem J."/>
            <person name="Novero M."/>
            <person name="Xianan X."/>
            <person name="Sedzielewska Toro K."/>
            <person name="Morin E."/>
            <person name="Lipzen A."/>
            <person name="Grigoriev I.V."/>
            <person name="Henrissat B."/>
            <person name="Martin F.M."/>
            <person name="Bonfante P."/>
        </authorList>
    </citation>
    <scope>NUCLEOTIDE SEQUENCE [LARGE SCALE GENOMIC DNA]</scope>
    <source>
        <strain evidence="2 3">BEG34</strain>
    </source>
</reference>
<accession>A0A8H4A4A2</accession>
<feature type="transmembrane region" description="Helical" evidence="1">
    <location>
        <begin position="6"/>
        <end position="23"/>
    </location>
</feature>
<sequence length="98" mass="11368">MDFFDIFCLTIFIFICYLIIKLSQIDDNFILVINDDDEESVKATNYYSVEETTAEKNDINILREPIENKETVKAMNCSSVKEAITDSVKENKINKKVM</sequence>
<dbReference type="Proteomes" id="UP000439903">
    <property type="component" value="Unassembled WGS sequence"/>
</dbReference>
<name>A0A8H4A4A2_GIGMA</name>
<comment type="caution">
    <text evidence="2">The sequence shown here is derived from an EMBL/GenBank/DDBJ whole genome shotgun (WGS) entry which is preliminary data.</text>
</comment>
<keyword evidence="1" id="KW-0812">Transmembrane</keyword>
<keyword evidence="1" id="KW-0472">Membrane</keyword>
<evidence type="ECO:0000313" key="3">
    <source>
        <dbReference type="Proteomes" id="UP000439903"/>
    </source>
</evidence>
<gene>
    <name evidence="2" type="ORF">F8M41_008917</name>
</gene>
<dbReference type="EMBL" id="WTPW01001948">
    <property type="protein sequence ID" value="KAF0405622.1"/>
    <property type="molecule type" value="Genomic_DNA"/>
</dbReference>
<keyword evidence="1" id="KW-1133">Transmembrane helix</keyword>
<organism evidence="2 3">
    <name type="scientific">Gigaspora margarita</name>
    <dbReference type="NCBI Taxonomy" id="4874"/>
    <lineage>
        <taxon>Eukaryota</taxon>
        <taxon>Fungi</taxon>
        <taxon>Fungi incertae sedis</taxon>
        <taxon>Mucoromycota</taxon>
        <taxon>Glomeromycotina</taxon>
        <taxon>Glomeromycetes</taxon>
        <taxon>Diversisporales</taxon>
        <taxon>Gigasporaceae</taxon>
        <taxon>Gigaspora</taxon>
    </lineage>
</organism>
<proteinExistence type="predicted"/>
<protein>
    <submittedName>
        <fullName evidence="2">Uncharacterized protein</fullName>
    </submittedName>
</protein>
<dbReference type="AlphaFoldDB" id="A0A8H4A4A2"/>